<comment type="similarity">
    <text evidence="2">Belongs to the SKP1 family.</text>
</comment>
<dbReference type="AlphaFoldDB" id="A0A1J4MPH1"/>
<sequence>MIDTKEEVEGTESFDLVELVSCDNKVFRIKRELAIIIPEIRDKIKDKQKFVFNYIESRLMEKVIEYLGYRHKYSNINMPSPAFHIDDSIVMDLLIVADKLGI</sequence>
<dbReference type="InterPro" id="IPR001232">
    <property type="entry name" value="SKP1-like"/>
</dbReference>
<dbReference type="GO" id="GO:0006511">
    <property type="term" value="P:ubiquitin-dependent protein catabolic process"/>
    <property type="evidence" value="ECO:0007669"/>
    <property type="project" value="InterPro"/>
</dbReference>
<evidence type="ECO:0000256" key="2">
    <source>
        <dbReference type="ARBA" id="ARBA00009993"/>
    </source>
</evidence>
<evidence type="ECO:0000313" key="6">
    <source>
        <dbReference type="EMBL" id="OII76153.1"/>
    </source>
</evidence>
<comment type="subcellular location">
    <subcellularLocation>
        <location evidence="1">Nucleus</location>
    </subcellularLocation>
</comment>
<keyword evidence="4" id="KW-0539">Nucleus</keyword>
<dbReference type="RefSeq" id="XP_067067999.1">
    <property type="nucleotide sequence ID" value="XM_067210792.1"/>
</dbReference>
<dbReference type="VEuPathDB" id="CryptoDB:cand_005510"/>
<dbReference type="EMBL" id="LRBS01000067">
    <property type="protein sequence ID" value="OII76153.1"/>
    <property type="molecule type" value="Genomic_DNA"/>
</dbReference>
<dbReference type="GO" id="GO:0005634">
    <property type="term" value="C:nucleus"/>
    <property type="evidence" value="ECO:0007669"/>
    <property type="project" value="UniProtKB-SubCell"/>
</dbReference>
<dbReference type="Gene3D" id="3.30.710.10">
    <property type="entry name" value="Potassium Channel Kv1.1, Chain A"/>
    <property type="match status" value="1"/>
</dbReference>
<proteinExistence type="inferred from homology"/>
<evidence type="ECO:0000313" key="7">
    <source>
        <dbReference type="Proteomes" id="UP000186804"/>
    </source>
</evidence>
<dbReference type="Pfam" id="PF03931">
    <property type="entry name" value="Skp1_POZ"/>
    <property type="match status" value="1"/>
</dbReference>
<reference evidence="6 7" key="1">
    <citation type="submission" date="2016-10" db="EMBL/GenBank/DDBJ databases">
        <title>Reductive evolution of mitochondrial metabolism and differential evolution of invasion-related proteins in Cryptosporidium.</title>
        <authorList>
            <person name="Liu S."/>
            <person name="Roellig D.M."/>
            <person name="Guo Y."/>
            <person name="Li N."/>
            <person name="Frace M.A."/>
            <person name="Tang K."/>
            <person name="Zhang L."/>
            <person name="Feng Y."/>
            <person name="Xiao L."/>
        </authorList>
    </citation>
    <scope>NUCLEOTIDE SEQUENCE [LARGE SCALE GENOMIC DNA]</scope>
    <source>
        <strain evidence="6">30847</strain>
    </source>
</reference>
<organism evidence="6 7">
    <name type="scientific">Cryptosporidium andersoni</name>
    <dbReference type="NCBI Taxonomy" id="117008"/>
    <lineage>
        <taxon>Eukaryota</taxon>
        <taxon>Sar</taxon>
        <taxon>Alveolata</taxon>
        <taxon>Apicomplexa</taxon>
        <taxon>Conoidasida</taxon>
        <taxon>Coccidia</taxon>
        <taxon>Eucoccidiorida</taxon>
        <taxon>Eimeriorina</taxon>
        <taxon>Cryptosporidiidae</taxon>
        <taxon>Cryptosporidium</taxon>
    </lineage>
</organism>
<evidence type="ECO:0000256" key="4">
    <source>
        <dbReference type="ARBA" id="ARBA00023242"/>
    </source>
</evidence>
<dbReference type="GeneID" id="92364736"/>
<evidence type="ECO:0000256" key="3">
    <source>
        <dbReference type="ARBA" id="ARBA00021347"/>
    </source>
</evidence>
<gene>
    <name evidence="6" type="ORF">cand_005510</name>
</gene>
<dbReference type="InterPro" id="IPR039948">
    <property type="entry name" value="ELC1"/>
</dbReference>
<dbReference type="InterPro" id="IPR016073">
    <property type="entry name" value="Skp1_comp_POZ"/>
</dbReference>
<dbReference type="SMART" id="SM00512">
    <property type="entry name" value="Skp1"/>
    <property type="match status" value="1"/>
</dbReference>
<dbReference type="SUPFAM" id="SSF54695">
    <property type="entry name" value="POZ domain"/>
    <property type="match status" value="1"/>
</dbReference>
<dbReference type="Proteomes" id="UP000186804">
    <property type="component" value="Unassembled WGS sequence"/>
</dbReference>
<feature type="domain" description="SKP1 component POZ" evidence="5">
    <location>
        <begin position="16"/>
        <end position="72"/>
    </location>
</feature>
<keyword evidence="7" id="KW-1185">Reference proteome</keyword>
<name>A0A1J4MPH1_9CRYT</name>
<dbReference type="InterPro" id="IPR011333">
    <property type="entry name" value="SKP1/BTB/POZ_sf"/>
</dbReference>
<comment type="caution">
    <text evidence="6">The sequence shown here is derived from an EMBL/GenBank/DDBJ whole genome shotgun (WGS) entry which is preliminary data.</text>
</comment>
<accession>A0A1J4MPH1</accession>
<dbReference type="FunFam" id="3.30.710.10:FF:000035">
    <property type="entry name" value="Elongin C transcription elongation factor"/>
    <property type="match status" value="1"/>
</dbReference>
<dbReference type="OrthoDB" id="249087at2759"/>
<protein>
    <recommendedName>
        <fullName evidence="3">Elongin-C</fullName>
    </recommendedName>
</protein>
<evidence type="ECO:0000259" key="5">
    <source>
        <dbReference type="Pfam" id="PF03931"/>
    </source>
</evidence>
<dbReference type="PANTHER" id="PTHR20648">
    <property type="entry name" value="ELONGIN-C"/>
    <property type="match status" value="1"/>
</dbReference>
<evidence type="ECO:0000256" key="1">
    <source>
        <dbReference type="ARBA" id="ARBA00004123"/>
    </source>
</evidence>